<feature type="domain" description="Right handed beta helix" evidence="1">
    <location>
        <begin position="423"/>
        <end position="587"/>
    </location>
</feature>
<comment type="caution">
    <text evidence="2">The sequence shown here is derived from an EMBL/GenBank/DDBJ whole genome shotgun (WGS) entry which is preliminary data.</text>
</comment>
<organism evidence="2 3">
    <name type="scientific">Leptospira yasudae</name>
    <dbReference type="NCBI Taxonomy" id="2202201"/>
    <lineage>
        <taxon>Bacteria</taxon>
        <taxon>Pseudomonadati</taxon>
        <taxon>Spirochaetota</taxon>
        <taxon>Spirochaetia</taxon>
        <taxon>Leptospirales</taxon>
        <taxon>Leptospiraceae</taxon>
        <taxon>Leptospira</taxon>
    </lineage>
</organism>
<dbReference type="Pfam" id="PF13229">
    <property type="entry name" value="Beta_helix"/>
    <property type="match status" value="1"/>
</dbReference>
<dbReference type="InterPro" id="IPR006626">
    <property type="entry name" value="PbH1"/>
</dbReference>
<dbReference type="PANTHER" id="PTHR36453:SF1">
    <property type="entry name" value="RIGHT HANDED BETA HELIX DOMAIN-CONTAINING PROTEIN"/>
    <property type="match status" value="1"/>
</dbReference>
<gene>
    <name evidence="2" type="ORF">EHQ83_04505</name>
</gene>
<dbReference type="InterPro" id="IPR011050">
    <property type="entry name" value="Pectin_lyase_fold/virulence"/>
</dbReference>
<dbReference type="SUPFAM" id="SSF51126">
    <property type="entry name" value="Pectin lyase-like"/>
    <property type="match status" value="1"/>
</dbReference>
<dbReference type="RefSeq" id="WP_135569469.1">
    <property type="nucleotide sequence ID" value="NZ_RQGK01000017.1"/>
</dbReference>
<dbReference type="PANTHER" id="PTHR36453">
    <property type="entry name" value="SECRETED PROTEIN-RELATED"/>
    <property type="match status" value="1"/>
</dbReference>
<dbReference type="InterPro" id="IPR039448">
    <property type="entry name" value="Beta_helix"/>
</dbReference>
<evidence type="ECO:0000313" key="3">
    <source>
        <dbReference type="Proteomes" id="UP000297613"/>
    </source>
</evidence>
<dbReference type="EMBL" id="RQGM01000016">
    <property type="protein sequence ID" value="TGL87447.1"/>
    <property type="molecule type" value="Genomic_DNA"/>
</dbReference>
<dbReference type="Proteomes" id="UP000297613">
    <property type="component" value="Unassembled WGS sequence"/>
</dbReference>
<accession>A0A6N4QKJ8</accession>
<dbReference type="Gene3D" id="2.160.20.10">
    <property type="entry name" value="Single-stranded right-handed beta-helix, Pectin lyase-like"/>
    <property type="match status" value="2"/>
</dbReference>
<evidence type="ECO:0000259" key="1">
    <source>
        <dbReference type="Pfam" id="PF13229"/>
    </source>
</evidence>
<dbReference type="SMART" id="SM00710">
    <property type="entry name" value="PbH1"/>
    <property type="match status" value="6"/>
</dbReference>
<dbReference type="InterPro" id="IPR012334">
    <property type="entry name" value="Pectin_lyas_fold"/>
</dbReference>
<name>A0A6N4QKJ8_9LEPT</name>
<sequence length="829" mass="91652">MKVTKNLNSSYSGIFCICISLLISCNHSSGNRSPIFNLFQDVEKIPDITQVENTNTIIGPIQLLYVSNSLGNDSNNGLFPDPSGSGNGPFRSIERAISKVREIRINQSQMNLYSPIKIAIREGTYFVNEPLTIDSSLSGKNANTALTITRYMNEHPIISGGRPVINWVLTNPSGSPKIWVADYPDNNVALDTIPGKPNDEETDLLHNLWVDGKWAVKARYPKNDSYYSSPEQDQSQFWMFADSRTYSDGQPYAALIDSDPAENLSYAHVGYDEWNNVKNWDLRNSEIIIYLNDYARSSYRLKGVVYDPASSVTGGYYLFENPANDAVYSSYGFYTRFFVSNVFQQLQNEGEWYLDKINRKIYYIARGNTNPNLSQTIVSGLTSVLNITGNGNQMVDYIVIDGLQFSETAGTFAQNSNYHHDAAIHIKWGNKISIVNSFFNNVSGSGIHIDEGSRWITVMRNAFADLGLSGVIINSISGLNPSFQNVIQGNYIIRSGLISSMPGILIIGSDDNSVFDNQVDRSSGHGIAVLSKGSSDSDTSTINGITGNEVYYSALGTADQGGIYVHAQNDNDGKQLKPTENWITENRVLQSLGATRGKNSVKDVLREGADGIFLDDCSSGNLVYLNVVSNATRSTIHINGGGTNRIYQNILSNGREAMVMTNKELPFYINQSNEFYLNFIVNLDPAYTSENIWMMINKQSPKSSFSWIDGNLYWRSFDNIWAYTDTTFSQLGTYWYNWRQSGLDTNSIFTVENPGLQISSGTVAYGNAAGGWTSSVGYGPGSGLLTGLRRFAAASNDPATACINTFFGSQYSPIFNVDPKSFYTTCIAP</sequence>
<dbReference type="AlphaFoldDB" id="A0A6N4QKJ8"/>
<reference evidence="2 3" key="1">
    <citation type="journal article" date="2019" name="PLoS Negl. Trop. Dis.">
        <title>Revisiting the worldwide diversity of Leptospira species in the environment.</title>
        <authorList>
            <person name="Vincent A.T."/>
            <person name="Schiettekatte O."/>
            <person name="Bourhy P."/>
            <person name="Veyrier F.J."/>
            <person name="Picardeau M."/>
        </authorList>
    </citation>
    <scope>NUCLEOTIDE SEQUENCE [LARGE SCALE GENOMIC DNA]</scope>
    <source>
        <strain evidence="2 3">201702445</strain>
    </source>
</reference>
<protein>
    <submittedName>
        <fullName evidence="2">Right-handed parallel beta-helix repeat-containing protein</fullName>
    </submittedName>
</protein>
<proteinExistence type="predicted"/>
<dbReference type="PROSITE" id="PS51257">
    <property type="entry name" value="PROKAR_LIPOPROTEIN"/>
    <property type="match status" value="1"/>
</dbReference>
<evidence type="ECO:0000313" key="2">
    <source>
        <dbReference type="EMBL" id="TGL87447.1"/>
    </source>
</evidence>